<evidence type="ECO:0000313" key="2">
    <source>
        <dbReference type="EMBL" id="SEG40828.1"/>
    </source>
</evidence>
<organism evidence="2 3">
    <name type="scientific">Algoriphagus boritolerans DSM 17298 = JCM 18970</name>
    <dbReference type="NCBI Taxonomy" id="1120964"/>
    <lineage>
        <taxon>Bacteria</taxon>
        <taxon>Pseudomonadati</taxon>
        <taxon>Bacteroidota</taxon>
        <taxon>Cytophagia</taxon>
        <taxon>Cytophagales</taxon>
        <taxon>Cyclobacteriaceae</taxon>
        <taxon>Algoriphagus</taxon>
    </lineage>
</organism>
<name>A0A1H5ZWE7_9BACT</name>
<protein>
    <submittedName>
        <fullName evidence="2">Uncharacterized protein</fullName>
    </submittedName>
</protein>
<accession>A0A1H5ZWE7</accession>
<reference evidence="3" key="1">
    <citation type="submission" date="2016-10" db="EMBL/GenBank/DDBJ databases">
        <authorList>
            <person name="Varghese N."/>
            <person name="Submissions S."/>
        </authorList>
    </citation>
    <scope>NUCLEOTIDE SEQUENCE [LARGE SCALE GENOMIC DNA]</scope>
    <source>
        <strain evidence="3">DSM 17298</strain>
    </source>
</reference>
<evidence type="ECO:0000313" key="3">
    <source>
        <dbReference type="Proteomes" id="UP000236736"/>
    </source>
</evidence>
<dbReference type="EMBL" id="FNVR01000033">
    <property type="protein sequence ID" value="SEG40828.1"/>
    <property type="molecule type" value="Genomic_DNA"/>
</dbReference>
<dbReference type="Proteomes" id="UP000236736">
    <property type="component" value="Unassembled WGS sequence"/>
</dbReference>
<proteinExistence type="predicted"/>
<dbReference type="STRING" id="1120964.GCA_001313265_07978"/>
<dbReference type="AlphaFoldDB" id="A0A1H5ZWE7"/>
<sequence>MIESSLFVIRHKDNLAFSTVKERELPENTAQLILKDEKIELTSTQSKMKYHRKLKRVAVRMIKTSKPSSCSPTTQVGCSDPRRSLQITMGD</sequence>
<evidence type="ECO:0000256" key="1">
    <source>
        <dbReference type="SAM" id="MobiDB-lite"/>
    </source>
</evidence>
<keyword evidence="3" id="KW-1185">Reference proteome</keyword>
<feature type="compositionally biased region" description="Low complexity" evidence="1">
    <location>
        <begin position="64"/>
        <end position="74"/>
    </location>
</feature>
<feature type="region of interest" description="Disordered" evidence="1">
    <location>
        <begin position="64"/>
        <end position="91"/>
    </location>
</feature>
<gene>
    <name evidence="2" type="ORF">SAMN03080598_03778</name>
</gene>